<evidence type="ECO:0000256" key="3">
    <source>
        <dbReference type="ARBA" id="ARBA00022692"/>
    </source>
</evidence>
<dbReference type="InterPro" id="IPR051611">
    <property type="entry name" value="ECF_transporter_component"/>
</dbReference>
<keyword evidence="4 6" id="KW-1133">Transmembrane helix</keyword>
<dbReference type="STRING" id="1035195.HMPREF9997_00128"/>
<keyword evidence="5 6" id="KW-0472">Membrane</keyword>
<keyword evidence="3 6" id="KW-0812">Transmembrane</keyword>
<evidence type="ECO:0000256" key="2">
    <source>
        <dbReference type="ARBA" id="ARBA00022475"/>
    </source>
</evidence>
<evidence type="ECO:0000313" key="7">
    <source>
        <dbReference type="EMBL" id="EKX92462.1"/>
    </source>
</evidence>
<protein>
    <submittedName>
        <fullName evidence="7">Cobalt transport protein</fullName>
    </submittedName>
</protein>
<proteinExistence type="predicted"/>
<evidence type="ECO:0000256" key="4">
    <source>
        <dbReference type="ARBA" id="ARBA00022989"/>
    </source>
</evidence>
<dbReference type="Pfam" id="PF02361">
    <property type="entry name" value="CbiQ"/>
    <property type="match status" value="1"/>
</dbReference>
<comment type="subcellular location">
    <subcellularLocation>
        <location evidence="1">Membrane</location>
        <topology evidence="1">Multi-pass membrane protein</topology>
    </subcellularLocation>
</comment>
<reference evidence="7 8" key="1">
    <citation type="submission" date="2012-05" db="EMBL/GenBank/DDBJ databases">
        <authorList>
            <person name="Weinstock G."/>
            <person name="Sodergren E."/>
            <person name="Lobos E.A."/>
            <person name="Fulton L."/>
            <person name="Fulton R."/>
            <person name="Courtney L."/>
            <person name="Fronick C."/>
            <person name="O'Laughlin M."/>
            <person name="Godfrey J."/>
            <person name="Wilson R.M."/>
            <person name="Miner T."/>
            <person name="Farmer C."/>
            <person name="Delehaunty K."/>
            <person name="Cordes M."/>
            <person name="Minx P."/>
            <person name="Tomlinson C."/>
            <person name="Chen J."/>
            <person name="Wollam A."/>
            <person name="Pepin K.H."/>
            <person name="Bhonagiri V."/>
            <person name="Zhang X."/>
            <person name="Suruliraj S."/>
            <person name="Warren W."/>
            <person name="Mitreva M."/>
            <person name="Mardis E.R."/>
            <person name="Wilson R.K."/>
        </authorList>
    </citation>
    <scope>NUCLEOTIDE SEQUENCE [LARGE SCALE GENOMIC DNA]</scope>
    <source>
        <strain evidence="7 8">F0235</strain>
    </source>
</reference>
<dbReference type="PATRIC" id="fig|1035195.3.peg.119"/>
<sequence>MTSFMDAINPVTRIGAVLLLATPLLVSVDVVSAAVALTATILLAPLAGMPWLQLIRRSWPILAAAPISGLSMALYGRPEGTEYANFLFAHITDNSLQLALAIMVRVLAIGLPVVVLTARVDTTDFGDGLAQVLRFPARFVIGAVAGVRLLGLFRRDWASLGRARRARGVADTSRIRHAATMSFSLLVVALRRGTKLATAMEARGFGAPGLRTWGRTSTIGWRDAVVLIIAALISTAAIAVAVYAGTFRFLGA</sequence>
<gene>
    <name evidence="7" type="ORF">HMPREF9997_00128</name>
</gene>
<evidence type="ECO:0000256" key="5">
    <source>
        <dbReference type="ARBA" id="ARBA00023136"/>
    </source>
</evidence>
<keyword evidence="8" id="KW-1185">Reference proteome</keyword>
<organism evidence="7 8">
    <name type="scientific">Corynebacterium durum F0235</name>
    <dbReference type="NCBI Taxonomy" id="1035195"/>
    <lineage>
        <taxon>Bacteria</taxon>
        <taxon>Bacillati</taxon>
        <taxon>Actinomycetota</taxon>
        <taxon>Actinomycetes</taxon>
        <taxon>Mycobacteriales</taxon>
        <taxon>Corynebacteriaceae</taxon>
        <taxon>Corynebacterium</taxon>
    </lineage>
</organism>
<dbReference type="HOGENOM" id="CLU_056469_6_0_11"/>
<feature type="transmembrane region" description="Helical" evidence="6">
    <location>
        <begin position="224"/>
        <end position="250"/>
    </location>
</feature>
<dbReference type="OrthoDB" id="6400at2"/>
<dbReference type="PANTHER" id="PTHR34857">
    <property type="entry name" value="SLL0384 PROTEIN"/>
    <property type="match status" value="1"/>
</dbReference>
<dbReference type="RefSeq" id="WP_006061825.1">
    <property type="nucleotide sequence ID" value="NZ_KB290821.1"/>
</dbReference>
<evidence type="ECO:0000313" key="8">
    <source>
        <dbReference type="Proteomes" id="UP000010445"/>
    </source>
</evidence>
<comment type="caution">
    <text evidence="7">The sequence shown here is derived from an EMBL/GenBank/DDBJ whole genome shotgun (WGS) entry which is preliminary data.</text>
</comment>
<name>L1MMK1_9CORY</name>
<dbReference type="PANTHER" id="PTHR34857:SF2">
    <property type="entry name" value="SLL0384 PROTEIN"/>
    <property type="match status" value="1"/>
</dbReference>
<keyword evidence="2" id="KW-1003">Cell membrane</keyword>
<accession>L1MMK1</accession>
<evidence type="ECO:0000256" key="6">
    <source>
        <dbReference type="SAM" id="Phobius"/>
    </source>
</evidence>
<dbReference type="eggNOG" id="COG0619">
    <property type="taxonomic scope" value="Bacteria"/>
</dbReference>
<dbReference type="Proteomes" id="UP000010445">
    <property type="component" value="Unassembled WGS sequence"/>
</dbReference>
<dbReference type="GO" id="GO:0005886">
    <property type="term" value="C:plasma membrane"/>
    <property type="evidence" value="ECO:0007669"/>
    <property type="project" value="UniProtKB-ARBA"/>
</dbReference>
<dbReference type="CDD" id="cd16914">
    <property type="entry name" value="EcfT"/>
    <property type="match status" value="1"/>
</dbReference>
<dbReference type="EMBL" id="AMEM01000005">
    <property type="protein sequence ID" value="EKX92462.1"/>
    <property type="molecule type" value="Genomic_DNA"/>
</dbReference>
<dbReference type="InterPro" id="IPR003339">
    <property type="entry name" value="ABC/ECF_trnsptr_transmembrane"/>
</dbReference>
<feature type="transmembrane region" description="Helical" evidence="6">
    <location>
        <begin position="135"/>
        <end position="153"/>
    </location>
</feature>
<evidence type="ECO:0000256" key="1">
    <source>
        <dbReference type="ARBA" id="ARBA00004141"/>
    </source>
</evidence>
<dbReference type="AlphaFoldDB" id="L1MMK1"/>
<feature type="transmembrane region" description="Helical" evidence="6">
    <location>
        <begin position="96"/>
        <end position="115"/>
    </location>
</feature>